<comment type="similarity">
    <text evidence="2">Belongs to the PA-phosphatase related phosphoesterase family.</text>
</comment>
<dbReference type="SMART" id="SM00014">
    <property type="entry name" value="acidPPc"/>
    <property type="match status" value="1"/>
</dbReference>
<keyword evidence="4 7" id="KW-1133">Transmembrane helix</keyword>
<dbReference type="InterPro" id="IPR036028">
    <property type="entry name" value="SH3-like_dom_sf"/>
</dbReference>
<dbReference type="GO" id="GO:0098609">
    <property type="term" value="P:cell-cell adhesion"/>
    <property type="evidence" value="ECO:0007669"/>
    <property type="project" value="TreeGrafter"/>
</dbReference>
<protein>
    <recommendedName>
        <fullName evidence="8">Phosphatidic acid phosphatase type 2/haloperoxidase domain-containing protein</fullName>
    </recommendedName>
</protein>
<dbReference type="FunFam" id="2.30.30.40:FF:000307">
    <property type="entry name" value="Predicted protein"/>
    <property type="match status" value="1"/>
</dbReference>
<feature type="transmembrane region" description="Helical" evidence="7">
    <location>
        <begin position="1019"/>
        <end position="1038"/>
    </location>
</feature>
<keyword evidence="5 7" id="KW-0472">Membrane</keyword>
<dbReference type="GO" id="GO:0007165">
    <property type="term" value="P:signal transduction"/>
    <property type="evidence" value="ECO:0007669"/>
    <property type="project" value="TreeGrafter"/>
</dbReference>
<evidence type="ECO:0000256" key="6">
    <source>
        <dbReference type="SAM" id="MobiDB-lite"/>
    </source>
</evidence>
<feature type="region of interest" description="Disordered" evidence="6">
    <location>
        <begin position="326"/>
        <end position="357"/>
    </location>
</feature>
<feature type="region of interest" description="Disordered" evidence="6">
    <location>
        <begin position="155"/>
        <end position="183"/>
    </location>
</feature>
<dbReference type="GO" id="GO:0008195">
    <property type="term" value="F:phosphatidate phosphatase activity"/>
    <property type="evidence" value="ECO:0007669"/>
    <property type="project" value="TreeGrafter"/>
</dbReference>
<dbReference type="AlphaFoldDB" id="A0A6A4TQW0"/>
<dbReference type="Pfam" id="PF14603">
    <property type="entry name" value="hSH3"/>
    <property type="match status" value="1"/>
</dbReference>
<name>A0A6A4TQW0_SCOMX</name>
<dbReference type="GO" id="GO:0046839">
    <property type="term" value="P:phospholipid dephosphorylation"/>
    <property type="evidence" value="ECO:0007669"/>
    <property type="project" value="TreeGrafter"/>
</dbReference>
<reference evidence="9 10" key="1">
    <citation type="submission" date="2019-06" db="EMBL/GenBank/DDBJ databases">
        <title>Draft genomes of female and male turbot (Scophthalmus maximus).</title>
        <authorList>
            <person name="Xu H."/>
            <person name="Xu X.-W."/>
            <person name="Shao C."/>
            <person name="Chen S."/>
        </authorList>
    </citation>
    <scope>NUCLEOTIDE SEQUENCE [LARGE SCALE GENOMIC DNA]</scope>
    <source>
        <strain evidence="9">Ysfricsl-2016a</strain>
        <tissue evidence="9">Blood</tissue>
    </source>
</reference>
<dbReference type="SUPFAM" id="SSF48317">
    <property type="entry name" value="Acid phosphatase/Vanadium-dependent haloperoxidase"/>
    <property type="match status" value="1"/>
</dbReference>
<proteinExistence type="inferred from homology"/>
<evidence type="ECO:0000256" key="4">
    <source>
        <dbReference type="ARBA" id="ARBA00022989"/>
    </source>
</evidence>
<dbReference type="EMBL" id="VEVO01000001">
    <property type="protein sequence ID" value="KAF0047269.1"/>
    <property type="molecule type" value="Genomic_DNA"/>
</dbReference>
<feature type="compositionally biased region" description="Polar residues" evidence="6">
    <location>
        <begin position="395"/>
        <end position="416"/>
    </location>
</feature>
<dbReference type="GO" id="GO:0005886">
    <property type="term" value="C:plasma membrane"/>
    <property type="evidence" value="ECO:0007669"/>
    <property type="project" value="TreeGrafter"/>
</dbReference>
<comment type="subcellular location">
    <subcellularLocation>
        <location evidence="1">Membrane</location>
        <topology evidence="1">Multi-pass membrane protein</topology>
    </subcellularLocation>
</comment>
<dbReference type="CDD" id="cd03384">
    <property type="entry name" value="PAP2_wunen"/>
    <property type="match status" value="1"/>
</dbReference>
<dbReference type="Gene3D" id="1.20.144.10">
    <property type="entry name" value="Phosphatidic acid phosphatase type 2/haloperoxidase"/>
    <property type="match status" value="1"/>
</dbReference>
<feature type="region of interest" description="Disordered" evidence="6">
    <location>
        <begin position="196"/>
        <end position="312"/>
    </location>
</feature>
<feature type="region of interest" description="Disordered" evidence="6">
    <location>
        <begin position="395"/>
        <end position="421"/>
    </location>
</feature>
<feature type="compositionally biased region" description="Basic and acidic residues" evidence="6">
    <location>
        <begin position="615"/>
        <end position="659"/>
    </location>
</feature>
<accession>A0A6A4TQW0</accession>
<comment type="caution">
    <text evidence="9">The sequence shown here is derived from an EMBL/GenBank/DDBJ whole genome shotgun (WGS) entry which is preliminary data.</text>
</comment>
<dbReference type="InterPro" id="IPR043216">
    <property type="entry name" value="PAP-like"/>
</dbReference>
<feature type="transmembrane region" description="Helical" evidence="7">
    <location>
        <begin position="911"/>
        <end position="930"/>
    </location>
</feature>
<gene>
    <name evidence="9" type="ORF">F2P81_000902</name>
</gene>
<feature type="compositionally biased region" description="Pro residues" evidence="6">
    <location>
        <begin position="293"/>
        <end position="302"/>
    </location>
</feature>
<dbReference type="SUPFAM" id="SSF50044">
    <property type="entry name" value="SH3-domain"/>
    <property type="match status" value="1"/>
</dbReference>
<feature type="compositionally biased region" description="Polar residues" evidence="6">
    <location>
        <begin position="166"/>
        <end position="182"/>
    </location>
</feature>
<dbReference type="FunFam" id="1.20.144.10:FF:000030">
    <property type="entry name" value="Phosphatidic acid phosphatase type 2D"/>
    <property type="match status" value="1"/>
</dbReference>
<feature type="domain" description="Phosphatidic acid phosphatase type 2/haloperoxidase" evidence="8">
    <location>
        <begin position="955"/>
        <end position="1096"/>
    </location>
</feature>
<evidence type="ECO:0000256" key="1">
    <source>
        <dbReference type="ARBA" id="ARBA00004141"/>
    </source>
</evidence>
<dbReference type="Pfam" id="PF01569">
    <property type="entry name" value="PAP2"/>
    <property type="match status" value="1"/>
</dbReference>
<evidence type="ECO:0000313" key="10">
    <source>
        <dbReference type="Proteomes" id="UP000438429"/>
    </source>
</evidence>
<feature type="transmembrane region" description="Helical" evidence="7">
    <location>
        <begin position="1081"/>
        <end position="1099"/>
    </location>
</feature>
<evidence type="ECO:0000256" key="3">
    <source>
        <dbReference type="ARBA" id="ARBA00022692"/>
    </source>
</evidence>
<dbReference type="InterPro" id="IPR000326">
    <property type="entry name" value="PAP2/HPO"/>
</dbReference>
<evidence type="ECO:0000256" key="5">
    <source>
        <dbReference type="ARBA" id="ARBA00023136"/>
    </source>
</evidence>
<dbReference type="Gene3D" id="2.30.30.40">
    <property type="entry name" value="SH3 Domains"/>
    <property type="match status" value="1"/>
</dbReference>
<keyword evidence="3 7" id="KW-0812">Transmembrane</keyword>
<organism evidence="9 10">
    <name type="scientific">Scophthalmus maximus</name>
    <name type="common">Turbot</name>
    <name type="synonym">Psetta maxima</name>
    <dbReference type="NCBI Taxonomy" id="52904"/>
    <lineage>
        <taxon>Eukaryota</taxon>
        <taxon>Metazoa</taxon>
        <taxon>Chordata</taxon>
        <taxon>Craniata</taxon>
        <taxon>Vertebrata</taxon>
        <taxon>Euteleostomi</taxon>
        <taxon>Actinopterygii</taxon>
        <taxon>Neopterygii</taxon>
        <taxon>Teleostei</taxon>
        <taxon>Neoteleostei</taxon>
        <taxon>Acanthomorphata</taxon>
        <taxon>Carangaria</taxon>
        <taxon>Pleuronectiformes</taxon>
        <taxon>Pleuronectoidei</taxon>
        <taxon>Scophthalmidae</taxon>
        <taxon>Scophthalmus</taxon>
    </lineage>
</organism>
<dbReference type="InterPro" id="IPR029294">
    <property type="entry name" value="hSH3"/>
</dbReference>
<dbReference type="InterPro" id="IPR036938">
    <property type="entry name" value="PAP2/HPO_sf"/>
</dbReference>
<evidence type="ECO:0000256" key="7">
    <source>
        <dbReference type="SAM" id="Phobius"/>
    </source>
</evidence>
<feature type="region of interest" description="Disordered" evidence="6">
    <location>
        <begin position="602"/>
        <end position="659"/>
    </location>
</feature>
<evidence type="ECO:0000313" key="9">
    <source>
        <dbReference type="EMBL" id="KAF0047269.1"/>
    </source>
</evidence>
<dbReference type="Proteomes" id="UP000438429">
    <property type="component" value="Unassembled WGS sequence"/>
</dbReference>
<dbReference type="PANTHER" id="PTHR10165:SF79">
    <property type="entry name" value="PHOSPHOLIPID PHOSPHATASE 3"/>
    <property type="match status" value="1"/>
</dbReference>
<dbReference type="PANTHER" id="PTHR10165">
    <property type="entry name" value="LIPID PHOSPHATE PHOSPHATASE"/>
    <property type="match status" value="1"/>
</dbReference>
<evidence type="ECO:0000259" key="8">
    <source>
        <dbReference type="SMART" id="SM00014"/>
    </source>
</evidence>
<evidence type="ECO:0000256" key="2">
    <source>
        <dbReference type="ARBA" id="ARBA00008816"/>
    </source>
</evidence>
<dbReference type="GO" id="GO:0006644">
    <property type="term" value="P:phospholipid metabolic process"/>
    <property type="evidence" value="ECO:0007669"/>
    <property type="project" value="InterPro"/>
</dbReference>
<sequence length="1137" mass="125849">MKSSRRRSPEHFLKSDEQSEIQWKSLTVKCVHFANFLDRAVPKTGFILLLCIRGPIIKTVKTLLIFDHSLHSVHLKSVVWQEGPINFKALRAKFQEEALLAKSKIRRPAVADKPKHLPPPGGHSSSVVSNINIAAENKAPVVPRIFFRDGLQASGGKRPISFPPQLRQTSPQTPNGDGSTRQSLKERHMPLVLPVLPVKEQQTGSPVRKEHRPAPEPGKELLPQTKIKRKGLLLPFKSAKASKARGENGEEPTYADLTTRPSSAPGEMPSVEKQTAEDGVSLQSDQSTAECPPSSPDIPITPPSSETSVDSDSRIVNTLDRAKKKFSRRQMLLSAKPKSRRSPDYTSGDKAFPLPPKNIDRVEPDLPVPPPVCLPHLACISARPFFKANNSARNVPPSFSQASTAEPESGPPSISNPVLEAPEFPEFDNADVEAAEGESVDIAALELGALDFVSSDLPLPVDFGVKDFEASLPDSLMCDPAESSASSIVMHNLNVGSQNIIPLDPAGFPEPINLSEFPEPWSQSEEAVVSPLSNSHIDETDLGAAECHSVPEDTELSKHAATNDVIQPHPSVSQQDSYYETCDNVYEDVENIHRAILAQNSRKRKAGLKNPYADNHPKERQSPNTADYKEQKKREKQRLEKEKKEQKEREKKENEMKKKFKVSGEEEPMYHAKVTVASKVRKNDLPVKSGDTVSIIRTTNCPKGKWLARDSSHKYGYISVMNVELNIKEMLELGKKAQAAGRGGGNLEGDTISIGSRSSSHLVLTSSFTDDSEEWACEDETLSPTNESQTRHEALQKLAIFFQHGKDEFVDVTDGEGATPTKYSILFSITPSNRLLKNPFSNGTMFFFLSSVLFQVLNRQISCVLLKSLRILLLVAVFLHKSPLPPHQRGFFCSDDSIRLPYRSGTVSNTVLTAVGLAVPVASIVIGESYRIYFLNEGSKSFVGNPYISALYKQVGVFVFGCAISQSFTDIAKVSVGRMRPHFLDVCKPDFSTINCSLGYITDYQCQGPESKVQEARKSFFSGHASFSMYTMLYLVFYLQSRFTWHGARLLRPLTQFTLVMMSFYTGLSRVSDHKHHPTDVLAGFVQGALVAYCIVFYVSDLFKAKGRRSTLLPTPVKKDLVPPADIRERSNHLIMA</sequence>